<dbReference type="EMBL" id="GBBK01005433">
    <property type="protein sequence ID" value="JAC19049.1"/>
    <property type="molecule type" value="mRNA"/>
</dbReference>
<sequence length="136" mass="15167">MTYHTTSMTLVPAISLFVAAQVAPKAASAHTPSEVGLMGGRRRTKKNALPFICATHRRKNPSACCLSPQPQHTPVSFMNQHSCKHSVTLLRFLYTKKHRAMNFSMHTQTAVFRPYKGIKKTRGGSVFPAQLLFTMH</sequence>
<feature type="chain" id="PRO_5001519760" evidence="1">
    <location>
        <begin position="29"/>
        <end position="136"/>
    </location>
</feature>
<evidence type="ECO:0000256" key="1">
    <source>
        <dbReference type="SAM" id="SignalP"/>
    </source>
</evidence>
<dbReference type="AlphaFoldDB" id="A0A023FE43"/>
<reference evidence="2" key="1">
    <citation type="submission" date="2014-03" db="EMBL/GenBank/DDBJ databases">
        <title>The sialotranscriptome of Amblyomma triste, Amblyomma parvum and Amblyomma cajennense ticks, uncovered by 454-based RNA-seq.</title>
        <authorList>
            <person name="Garcia G.R."/>
            <person name="Gardinassi L.G."/>
            <person name="Ribeiro J.M."/>
            <person name="Anatriello E."/>
            <person name="Ferreira B.R."/>
            <person name="Moreira H.N."/>
            <person name="Mafra C."/>
            <person name="Olegario M.M."/>
            <person name="Szabo P.J."/>
            <person name="Miranda-Santos I.K."/>
            <person name="Maruyama S.R."/>
        </authorList>
    </citation>
    <scope>NUCLEOTIDE SEQUENCE</scope>
    <source>
        <strain evidence="2">Uberlandia</strain>
        <tissue evidence="2">Salivary glands</tissue>
    </source>
</reference>
<evidence type="ECO:0000313" key="2">
    <source>
        <dbReference type="EMBL" id="JAC19049.1"/>
    </source>
</evidence>
<accession>A0A023FE43</accession>
<name>A0A023FE43_AMBCJ</name>
<organism evidence="2">
    <name type="scientific">Amblyomma cajennense</name>
    <name type="common">Cayenne tick</name>
    <name type="synonym">Acarus cajennensis</name>
    <dbReference type="NCBI Taxonomy" id="34607"/>
    <lineage>
        <taxon>Eukaryota</taxon>
        <taxon>Metazoa</taxon>
        <taxon>Ecdysozoa</taxon>
        <taxon>Arthropoda</taxon>
        <taxon>Chelicerata</taxon>
        <taxon>Arachnida</taxon>
        <taxon>Acari</taxon>
        <taxon>Parasitiformes</taxon>
        <taxon>Ixodida</taxon>
        <taxon>Ixodoidea</taxon>
        <taxon>Ixodidae</taxon>
        <taxon>Amblyomminae</taxon>
        <taxon>Amblyomma</taxon>
    </lineage>
</organism>
<protein>
    <submittedName>
        <fullName evidence="2">Putative secreted protein</fullName>
    </submittedName>
</protein>
<keyword evidence="1" id="KW-0732">Signal</keyword>
<proteinExistence type="evidence at transcript level"/>
<feature type="signal peptide" evidence="1">
    <location>
        <begin position="1"/>
        <end position="28"/>
    </location>
</feature>